<gene>
    <name evidence="2" type="ORF">AMECASPLE_002717</name>
</gene>
<protein>
    <submittedName>
        <fullName evidence="2">Uncharacterized protein</fullName>
    </submittedName>
</protein>
<reference evidence="2 3" key="1">
    <citation type="submission" date="2021-06" db="EMBL/GenBank/DDBJ databases">
        <authorList>
            <person name="Palmer J.M."/>
        </authorList>
    </citation>
    <scope>NUCLEOTIDE SEQUENCE [LARGE SCALE GENOMIC DNA]</scope>
    <source>
        <strain evidence="2 3">AS_MEX2019</strain>
        <tissue evidence="2">Muscle</tissue>
    </source>
</reference>
<accession>A0ABV0XMH2</accession>
<evidence type="ECO:0000256" key="1">
    <source>
        <dbReference type="SAM" id="Phobius"/>
    </source>
</evidence>
<dbReference type="EMBL" id="JAHRIP010009505">
    <property type="protein sequence ID" value="MEQ2282631.1"/>
    <property type="molecule type" value="Genomic_DNA"/>
</dbReference>
<keyword evidence="1" id="KW-1133">Transmembrane helix</keyword>
<feature type="transmembrane region" description="Helical" evidence="1">
    <location>
        <begin position="183"/>
        <end position="207"/>
    </location>
</feature>
<feature type="transmembrane region" description="Helical" evidence="1">
    <location>
        <begin position="136"/>
        <end position="163"/>
    </location>
</feature>
<proteinExistence type="predicted"/>
<keyword evidence="1" id="KW-0472">Membrane</keyword>
<keyword evidence="1" id="KW-0812">Transmembrane</keyword>
<keyword evidence="3" id="KW-1185">Reference proteome</keyword>
<organism evidence="2 3">
    <name type="scientific">Ameca splendens</name>
    <dbReference type="NCBI Taxonomy" id="208324"/>
    <lineage>
        <taxon>Eukaryota</taxon>
        <taxon>Metazoa</taxon>
        <taxon>Chordata</taxon>
        <taxon>Craniata</taxon>
        <taxon>Vertebrata</taxon>
        <taxon>Euteleostomi</taxon>
        <taxon>Actinopterygii</taxon>
        <taxon>Neopterygii</taxon>
        <taxon>Teleostei</taxon>
        <taxon>Neoteleostei</taxon>
        <taxon>Acanthomorphata</taxon>
        <taxon>Ovalentaria</taxon>
        <taxon>Atherinomorphae</taxon>
        <taxon>Cyprinodontiformes</taxon>
        <taxon>Goodeidae</taxon>
        <taxon>Ameca</taxon>
    </lineage>
</organism>
<evidence type="ECO:0000313" key="3">
    <source>
        <dbReference type="Proteomes" id="UP001469553"/>
    </source>
</evidence>
<evidence type="ECO:0000313" key="2">
    <source>
        <dbReference type="EMBL" id="MEQ2282631.1"/>
    </source>
</evidence>
<dbReference type="Proteomes" id="UP001469553">
    <property type="component" value="Unassembled WGS sequence"/>
</dbReference>
<name>A0ABV0XMH2_9TELE</name>
<comment type="caution">
    <text evidence="2">The sequence shown here is derived from an EMBL/GenBank/DDBJ whole genome shotgun (WGS) entry which is preliminary data.</text>
</comment>
<sequence>MPSQTQRLLLVRVYTLDRFTPLCVDVCVRAPVSVRLCLPVHVCLHTMSLCVCMCCLRVFASTVTVHLQQGGICTPVVTHRCRDGCQNDRAQGKFLVKDRRELHTTATHPVLDPWQHQASLPNTTETQLLPPLRPSLVYFFLALISSSHCTSAAAMFFFFSTAFSSVQPRLTPSPDVEAACLFLTLPLPFLLGYLLLPNILCLFFFLLKWTFMCMHLYFVSFDVCFCTHKWRETR</sequence>